<dbReference type="SUPFAM" id="SSF160387">
    <property type="entry name" value="NosL/MerB-like"/>
    <property type="match status" value="2"/>
</dbReference>
<dbReference type="PANTHER" id="PTHR41247:SF1">
    <property type="entry name" value="HTH-TYPE TRANSCRIPTIONAL REPRESSOR YCNK"/>
    <property type="match status" value="1"/>
</dbReference>
<feature type="signal peptide" evidence="1">
    <location>
        <begin position="1"/>
        <end position="20"/>
    </location>
</feature>
<dbReference type="PANTHER" id="PTHR41247">
    <property type="entry name" value="HTH-TYPE TRANSCRIPTIONAL REPRESSOR YCNK"/>
    <property type="match status" value="1"/>
</dbReference>
<feature type="chain" id="PRO_5046255081" description="Nitrous oxide reductase accessory protein NosL" evidence="1">
    <location>
        <begin position="21"/>
        <end position="399"/>
    </location>
</feature>
<evidence type="ECO:0000313" key="2">
    <source>
        <dbReference type="EMBL" id="BDY12427.1"/>
    </source>
</evidence>
<reference evidence="2 3" key="1">
    <citation type="submission" date="2023-03" db="EMBL/GenBank/DDBJ databases">
        <title>Description of Hydrogenimonas sp. ISO32.</title>
        <authorList>
            <person name="Mino S."/>
            <person name="Fukazawa S."/>
            <person name="Sawabe T."/>
        </authorList>
    </citation>
    <scope>NUCLEOTIDE SEQUENCE [LARGE SCALE GENOMIC DNA]</scope>
    <source>
        <strain evidence="2 3">ISO32</strain>
    </source>
</reference>
<dbReference type="Pfam" id="PF05573">
    <property type="entry name" value="NosL"/>
    <property type="match status" value="2"/>
</dbReference>
<name>A0ABM8FJF6_9BACT</name>
<dbReference type="EMBL" id="AP027370">
    <property type="protein sequence ID" value="BDY12427.1"/>
    <property type="molecule type" value="Genomic_DNA"/>
</dbReference>
<dbReference type="InterPro" id="IPR008719">
    <property type="entry name" value="N2O_reductase_NosL"/>
</dbReference>
<evidence type="ECO:0000313" key="3">
    <source>
        <dbReference type="Proteomes" id="UP001321445"/>
    </source>
</evidence>
<dbReference type="RefSeq" id="WP_286337623.1">
    <property type="nucleotide sequence ID" value="NZ_AP027370.1"/>
</dbReference>
<keyword evidence="3" id="KW-1185">Reference proteome</keyword>
<organism evidence="2 3">
    <name type="scientific">Hydrogenimonas cancrithermarum</name>
    <dbReference type="NCBI Taxonomy" id="2993563"/>
    <lineage>
        <taxon>Bacteria</taxon>
        <taxon>Pseudomonadati</taxon>
        <taxon>Campylobacterota</taxon>
        <taxon>Epsilonproteobacteria</taxon>
        <taxon>Campylobacterales</taxon>
        <taxon>Hydrogenimonadaceae</taxon>
        <taxon>Hydrogenimonas</taxon>
    </lineage>
</organism>
<dbReference type="Proteomes" id="UP001321445">
    <property type="component" value="Chromosome"/>
</dbReference>
<evidence type="ECO:0000256" key="1">
    <source>
        <dbReference type="SAM" id="SignalP"/>
    </source>
</evidence>
<accession>A0ABM8FJF6</accession>
<protein>
    <recommendedName>
        <fullName evidence="4">Nitrous oxide reductase accessory protein NosL</fullName>
    </recommendedName>
</protein>
<gene>
    <name evidence="2" type="ORF">HCR_07390</name>
</gene>
<keyword evidence="1" id="KW-0732">Signal</keyword>
<dbReference type="Gene3D" id="3.30.70.2050">
    <property type="match status" value="2"/>
</dbReference>
<evidence type="ECO:0008006" key="4">
    <source>
        <dbReference type="Google" id="ProtNLM"/>
    </source>
</evidence>
<sequence>MKRFVVLIVTVLSLTAMASAAGFSKMAEGKPQLIQSGPQKMWCPVCGMNLKMFYKTSHAAVLKDGTKKQYCSIRCLAADWPNIKENVEKILVVDAKTGELIDAKRARYVVGSKIKGTMSMTSKIAFAKLEDAEKFQKKYGGKIVDFDAAFKMAQKALAKDSMMIARKKQTKMYPMGERIYKKMCQPIDVSKFAHINDLKAAIRSEKLCKPMKEKQLQAVALYLWDVKGGHADDMMKGCRCDMNRGRMPGCKGKMGAAQPAAGPDLSKQEKCPVCGMFVYKHPKWAAFIYYEKNGKLAHLAFDGVKDLMKFYFEPEKWGDYGDIKKHIKKIVVRDYYTLKPVWAKAAWYVVGSDVYGPMGNELIPFKTKAAAENFMRDHHGRKILRFDEITKELVYKLDE</sequence>
<proteinExistence type="predicted"/>